<dbReference type="AlphaFoldDB" id="A0A068NKY8"/>
<dbReference type="EMBL" id="CP007139">
    <property type="protein sequence ID" value="AIE83450.1"/>
    <property type="molecule type" value="Genomic_DNA"/>
</dbReference>
<dbReference type="Proteomes" id="UP000027982">
    <property type="component" value="Chromosome"/>
</dbReference>
<keyword evidence="2" id="KW-1185">Reference proteome</keyword>
<reference evidence="1 2" key="1">
    <citation type="journal article" date="2014" name="PLoS ONE">
        <title>The first complete genome sequence of the class fimbriimonadia in the phylum armatimonadetes.</title>
        <authorList>
            <person name="Hu Z.Y."/>
            <person name="Wang Y.Z."/>
            <person name="Im W.T."/>
            <person name="Wang S.Y."/>
            <person name="Zhao G.P."/>
            <person name="Zheng H.J."/>
            <person name="Quan Z.X."/>
        </authorList>
    </citation>
    <scope>NUCLEOTIDE SEQUENCE [LARGE SCALE GENOMIC DNA]</scope>
    <source>
        <strain evidence="1">Gsoil 348</strain>
    </source>
</reference>
<organism evidence="1 2">
    <name type="scientific">Fimbriimonas ginsengisoli Gsoil 348</name>
    <dbReference type="NCBI Taxonomy" id="661478"/>
    <lineage>
        <taxon>Bacteria</taxon>
        <taxon>Bacillati</taxon>
        <taxon>Armatimonadota</taxon>
        <taxon>Fimbriimonadia</taxon>
        <taxon>Fimbriimonadales</taxon>
        <taxon>Fimbriimonadaceae</taxon>
        <taxon>Fimbriimonas</taxon>
    </lineage>
</organism>
<name>A0A068NKY8_FIMGI</name>
<dbReference type="KEGG" id="fgi:OP10G_0082"/>
<gene>
    <name evidence="1" type="ORF">OP10G_0082</name>
</gene>
<evidence type="ECO:0000313" key="2">
    <source>
        <dbReference type="Proteomes" id="UP000027982"/>
    </source>
</evidence>
<proteinExistence type="predicted"/>
<sequence>MMAGIASGITVVAKWDGKNFVPTQPVHLKKGTEVRIDLPGDDLSGREQLEKMFSLFESLPKVDLTDAAFDRGLNNDRE</sequence>
<evidence type="ECO:0000313" key="1">
    <source>
        <dbReference type="EMBL" id="AIE83450.1"/>
    </source>
</evidence>
<protein>
    <submittedName>
        <fullName evidence="1">Uncharacterized protein</fullName>
    </submittedName>
</protein>
<dbReference type="STRING" id="661478.OP10G_0082"/>
<accession>A0A068NKY8</accession>
<dbReference type="HOGENOM" id="CLU_2616802_0_0_0"/>